<keyword evidence="4" id="KW-1185">Reference proteome</keyword>
<evidence type="ECO:0000256" key="1">
    <source>
        <dbReference type="ARBA" id="ARBA00007435"/>
    </source>
</evidence>
<reference evidence="3 4" key="1">
    <citation type="submission" date="2022-12" db="EMBL/GenBank/DDBJ databases">
        <title>Hymenobacter canadensis sp. nov. isolated from lake water of the Cambridge Bay, Canada.</title>
        <authorList>
            <person name="Kim W.H."/>
            <person name="Lee Y.M."/>
        </authorList>
    </citation>
    <scope>NUCLEOTIDE SEQUENCE [LARGE SCALE GENOMIC DNA]</scope>
    <source>
        <strain evidence="3 4">PAMC 29467</strain>
    </source>
</reference>
<dbReference type="InterPro" id="IPR035901">
    <property type="entry name" value="GIY-YIG_endonuc_sf"/>
</dbReference>
<dbReference type="Gene3D" id="3.40.1440.10">
    <property type="entry name" value="GIY-YIG endonuclease"/>
    <property type="match status" value="1"/>
</dbReference>
<evidence type="ECO:0000259" key="2">
    <source>
        <dbReference type="PROSITE" id="PS50164"/>
    </source>
</evidence>
<dbReference type="EMBL" id="CP114767">
    <property type="protein sequence ID" value="WBA43497.1"/>
    <property type="molecule type" value="Genomic_DNA"/>
</dbReference>
<dbReference type="PANTHER" id="PTHR34477:SF5">
    <property type="entry name" value="BSL5627 PROTEIN"/>
    <property type="match status" value="1"/>
</dbReference>
<feature type="domain" description="GIY-YIG" evidence="2">
    <location>
        <begin position="1"/>
        <end position="77"/>
    </location>
</feature>
<proteinExistence type="inferred from homology"/>
<comment type="similarity">
    <text evidence="1">Belongs to the UPF0213 family.</text>
</comment>
<accession>A0ABY7LU92</accession>
<name>A0ABY7LU92_9BACT</name>
<dbReference type="SUPFAM" id="SSF82771">
    <property type="entry name" value="GIY-YIG endonuclease"/>
    <property type="match status" value="1"/>
</dbReference>
<dbReference type="RefSeq" id="WP_269561535.1">
    <property type="nucleotide sequence ID" value="NZ_CP114767.1"/>
</dbReference>
<dbReference type="PANTHER" id="PTHR34477">
    <property type="entry name" value="UPF0213 PROTEIN YHBQ"/>
    <property type="match status" value="1"/>
</dbReference>
<dbReference type="Pfam" id="PF01541">
    <property type="entry name" value="GIY-YIG"/>
    <property type="match status" value="1"/>
</dbReference>
<evidence type="ECO:0000313" key="3">
    <source>
        <dbReference type="EMBL" id="WBA43497.1"/>
    </source>
</evidence>
<dbReference type="InterPro" id="IPR050190">
    <property type="entry name" value="UPF0213_domain"/>
</dbReference>
<sequence length="98" mass="11104">MYVYILTNPAHTVLYIGITNDLPRRLHEHSNGLGDAGKFTGRYQTNLLIYFEPCPDPTQAIAREKQLKGWTRAKKEALIAAFNPTWATIDPATWSDDL</sequence>
<organism evidence="3 4">
    <name type="scientific">Hymenobacter canadensis</name>
    <dbReference type="NCBI Taxonomy" id="2999067"/>
    <lineage>
        <taxon>Bacteria</taxon>
        <taxon>Pseudomonadati</taxon>
        <taxon>Bacteroidota</taxon>
        <taxon>Cytophagia</taxon>
        <taxon>Cytophagales</taxon>
        <taxon>Hymenobacteraceae</taxon>
        <taxon>Hymenobacter</taxon>
    </lineage>
</organism>
<dbReference type="Proteomes" id="UP001211005">
    <property type="component" value="Chromosome"/>
</dbReference>
<evidence type="ECO:0000313" key="4">
    <source>
        <dbReference type="Proteomes" id="UP001211005"/>
    </source>
</evidence>
<dbReference type="InterPro" id="IPR000305">
    <property type="entry name" value="GIY-YIG_endonuc"/>
</dbReference>
<protein>
    <submittedName>
        <fullName evidence="3">GIY-YIG nuclease family protein</fullName>
    </submittedName>
</protein>
<dbReference type="PROSITE" id="PS50164">
    <property type="entry name" value="GIY_YIG"/>
    <property type="match status" value="1"/>
</dbReference>
<dbReference type="CDD" id="cd10448">
    <property type="entry name" value="GIY-YIG_unchar_3"/>
    <property type="match status" value="1"/>
</dbReference>
<gene>
    <name evidence="3" type="ORF">O3303_07985</name>
</gene>